<dbReference type="PANTHER" id="PTHR41335">
    <property type="entry name" value="MEMBRANE PROTEIN-RELATED"/>
    <property type="match status" value="1"/>
</dbReference>
<accession>A0A1I4JDB3</accession>
<dbReference type="STRING" id="266892.SAMN04488054_10399"/>
<keyword evidence="1" id="KW-1003">Cell membrane</keyword>
<evidence type="ECO:0000313" key="8">
    <source>
        <dbReference type="EMBL" id="SFL64578.1"/>
    </source>
</evidence>
<feature type="transmembrane region" description="Helical" evidence="6">
    <location>
        <begin position="37"/>
        <end position="62"/>
    </location>
</feature>
<dbReference type="InterPro" id="IPR010445">
    <property type="entry name" value="LapA_dom"/>
</dbReference>
<sequence>MKGQSALILGAAAALIIAVFAVINVDGVEVNYIFGTAEWPLILVILGSVLMGAVITGSLGIIKVYRLQQEIKHLKQGKSGNKEKQNSTSSEAAAETKNKDRKNSSSPE</sequence>
<dbReference type="GO" id="GO:0005886">
    <property type="term" value="C:plasma membrane"/>
    <property type="evidence" value="ECO:0007669"/>
    <property type="project" value="InterPro"/>
</dbReference>
<reference evidence="8 9" key="1">
    <citation type="submission" date="2016-10" db="EMBL/GenBank/DDBJ databases">
        <authorList>
            <person name="de Groot N.N."/>
        </authorList>
    </citation>
    <scope>NUCLEOTIDE SEQUENCE [LARGE SCALE GENOMIC DNA]</scope>
    <source>
        <strain evidence="8 9">CGMCC 1.6134</strain>
    </source>
</reference>
<evidence type="ECO:0000256" key="2">
    <source>
        <dbReference type="ARBA" id="ARBA00022692"/>
    </source>
</evidence>
<dbReference type="OrthoDB" id="2990728at2"/>
<evidence type="ECO:0000259" key="7">
    <source>
        <dbReference type="Pfam" id="PF06305"/>
    </source>
</evidence>
<evidence type="ECO:0000256" key="1">
    <source>
        <dbReference type="ARBA" id="ARBA00022475"/>
    </source>
</evidence>
<dbReference type="PANTHER" id="PTHR41335:SF1">
    <property type="entry name" value="MEMBRANE PROTEIN"/>
    <property type="match status" value="1"/>
</dbReference>
<dbReference type="Pfam" id="PF06305">
    <property type="entry name" value="LapA_dom"/>
    <property type="match status" value="1"/>
</dbReference>
<feature type="domain" description="Lipopolysaccharide assembly protein A" evidence="7">
    <location>
        <begin position="24"/>
        <end position="76"/>
    </location>
</feature>
<organism evidence="8 9">
    <name type="scientific">Salibacterium qingdaonense</name>
    <dbReference type="NCBI Taxonomy" id="266892"/>
    <lineage>
        <taxon>Bacteria</taxon>
        <taxon>Bacillati</taxon>
        <taxon>Bacillota</taxon>
        <taxon>Bacilli</taxon>
        <taxon>Bacillales</taxon>
        <taxon>Bacillaceae</taxon>
    </lineage>
</organism>
<proteinExistence type="predicted"/>
<feature type="compositionally biased region" description="Basic and acidic residues" evidence="5">
    <location>
        <begin position="94"/>
        <end position="108"/>
    </location>
</feature>
<dbReference type="AlphaFoldDB" id="A0A1I4JDB3"/>
<gene>
    <name evidence="8" type="ORF">SAMN04488054_10399</name>
</gene>
<protein>
    <submittedName>
        <fullName evidence="8">Uncharacterized integral membrane protein</fullName>
    </submittedName>
</protein>
<dbReference type="Proteomes" id="UP000199668">
    <property type="component" value="Unassembled WGS sequence"/>
</dbReference>
<evidence type="ECO:0000256" key="4">
    <source>
        <dbReference type="ARBA" id="ARBA00023136"/>
    </source>
</evidence>
<keyword evidence="3 6" id="KW-1133">Transmembrane helix</keyword>
<dbReference type="EMBL" id="FOTY01000003">
    <property type="protein sequence ID" value="SFL64578.1"/>
    <property type="molecule type" value="Genomic_DNA"/>
</dbReference>
<name>A0A1I4JDB3_9BACI</name>
<evidence type="ECO:0000256" key="3">
    <source>
        <dbReference type="ARBA" id="ARBA00022989"/>
    </source>
</evidence>
<evidence type="ECO:0000313" key="9">
    <source>
        <dbReference type="Proteomes" id="UP000199668"/>
    </source>
</evidence>
<dbReference type="RefSeq" id="WP_090925668.1">
    <property type="nucleotide sequence ID" value="NZ_FOTY01000003.1"/>
</dbReference>
<evidence type="ECO:0000256" key="5">
    <source>
        <dbReference type="SAM" id="MobiDB-lite"/>
    </source>
</evidence>
<keyword evidence="9" id="KW-1185">Reference proteome</keyword>
<evidence type="ECO:0000256" key="6">
    <source>
        <dbReference type="SAM" id="Phobius"/>
    </source>
</evidence>
<keyword evidence="2 6" id="KW-0812">Transmembrane</keyword>
<keyword evidence="4 6" id="KW-0472">Membrane</keyword>
<feature type="region of interest" description="Disordered" evidence="5">
    <location>
        <begin position="74"/>
        <end position="108"/>
    </location>
</feature>